<keyword evidence="3" id="KW-1003">Cell membrane</keyword>
<dbReference type="STRING" id="224999.GCA_001485475_01951"/>
<comment type="subcellular location">
    <subcellularLocation>
        <location evidence="1">Cell membrane</location>
        <topology evidence="1">Multi-pass membrane protein</topology>
    </subcellularLocation>
</comment>
<feature type="transmembrane region" description="Helical" evidence="7">
    <location>
        <begin position="6"/>
        <end position="25"/>
    </location>
</feature>
<reference evidence="8" key="1">
    <citation type="journal article" date="2016" name="Genome Announc.">
        <title>Draft Genome Sequence of the Syntrophic Lactate-Degrading Bacterium Tepidanaerobacter syntrophicus JLT.</title>
        <authorList>
            <person name="Matsuura N."/>
            <person name="Ohashi A."/>
            <person name="Tourlousse D.M."/>
            <person name="Sekiguchi Y."/>
        </authorList>
    </citation>
    <scope>NUCLEOTIDE SEQUENCE [LARGE SCALE GENOMIC DNA]</scope>
    <source>
        <strain evidence="8">JL</strain>
    </source>
</reference>
<comment type="similarity">
    <text evidence="2">Belongs to the chromate ion transporter (CHR) (TC 2.A.51) family.</text>
</comment>
<evidence type="ECO:0000313" key="9">
    <source>
        <dbReference type="Proteomes" id="UP000062160"/>
    </source>
</evidence>
<sequence length="191" mass="20974">MIYLQLFLSFVKIGLFSFGGGYAMIPLIQKEIESHGWLSASQFVDIIAISEMTPGPVAVNSATFVGYKAAGILGGIVATFGVALPSVVLVLIVSRYFFRFQDHPLNKMLFYGIRPVIVGLIFSAAVIVAQTAFFKEDLVFNLSYILKNFLYIINFKSVLIFAASLICLIKFKINPILMIVIAGILGVVFAF</sequence>
<protein>
    <submittedName>
        <fullName evidence="8">Chromate transporter</fullName>
    </submittedName>
</protein>
<proteinExistence type="inferred from homology"/>
<evidence type="ECO:0000256" key="3">
    <source>
        <dbReference type="ARBA" id="ARBA00022475"/>
    </source>
</evidence>
<dbReference type="AlphaFoldDB" id="A0A0U9HIE5"/>
<keyword evidence="5 7" id="KW-1133">Transmembrane helix</keyword>
<evidence type="ECO:0000313" key="8">
    <source>
        <dbReference type="EMBL" id="GAQ25915.1"/>
    </source>
</evidence>
<dbReference type="PANTHER" id="PTHR43663">
    <property type="entry name" value="CHROMATE TRANSPORT PROTEIN-RELATED"/>
    <property type="match status" value="1"/>
</dbReference>
<dbReference type="GO" id="GO:0015109">
    <property type="term" value="F:chromate transmembrane transporter activity"/>
    <property type="evidence" value="ECO:0007669"/>
    <property type="project" value="InterPro"/>
</dbReference>
<evidence type="ECO:0000256" key="6">
    <source>
        <dbReference type="ARBA" id="ARBA00023136"/>
    </source>
</evidence>
<organism evidence="8">
    <name type="scientific">Tepidanaerobacter syntrophicus</name>
    <dbReference type="NCBI Taxonomy" id="224999"/>
    <lineage>
        <taxon>Bacteria</taxon>
        <taxon>Bacillati</taxon>
        <taxon>Bacillota</taxon>
        <taxon>Clostridia</taxon>
        <taxon>Thermosediminibacterales</taxon>
        <taxon>Tepidanaerobacteraceae</taxon>
        <taxon>Tepidanaerobacter</taxon>
    </lineage>
</organism>
<keyword evidence="9" id="KW-1185">Reference proteome</keyword>
<evidence type="ECO:0000256" key="4">
    <source>
        <dbReference type="ARBA" id="ARBA00022692"/>
    </source>
</evidence>
<evidence type="ECO:0000256" key="2">
    <source>
        <dbReference type="ARBA" id="ARBA00005262"/>
    </source>
</evidence>
<dbReference type="InterPro" id="IPR052518">
    <property type="entry name" value="CHR_Transporter"/>
</dbReference>
<dbReference type="GO" id="GO:0005886">
    <property type="term" value="C:plasma membrane"/>
    <property type="evidence" value="ECO:0007669"/>
    <property type="project" value="UniProtKB-SubCell"/>
</dbReference>
<evidence type="ECO:0000256" key="5">
    <source>
        <dbReference type="ARBA" id="ARBA00022989"/>
    </source>
</evidence>
<feature type="transmembrane region" description="Helical" evidence="7">
    <location>
        <begin position="109"/>
        <end position="129"/>
    </location>
</feature>
<keyword evidence="6 7" id="KW-0472">Membrane</keyword>
<dbReference type="Proteomes" id="UP000062160">
    <property type="component" value="Unassembled WGS sequence"/>
</dbReference>
<evidence type="ECO:0000256" key="1">
    <source>
        <dbReference type="ARBA" id="ARBA00004651"/>
    </source>
</evidence>
<feature type="transmembrane region" description="Helical" evidence="7">
    <location>
        <begin position="149"/>
        <end position="168"/>
    </location>
</feature>
<dbReference type="PANTHER" id="PTHR43663:SF1">
    <property type="entry name" value="CHROMATE TRANSPORTER"/>
    <property type="match status" value="1"/>
</dbReference>
<dbReference type="RefSeq" id="WP_059033556.1">
    <property type="nucleotide sequence ID" value="NZ_BSDW01000001.1"/>
</dbReference>
<feature type="transmembrane region" description="Helical" evidence="7">
    <location>
        <begin position="173"/>
        <end position="190"/>
    </location>
</feature>
<accession>A0A0U9HIE5</accession>
<dbReference type="Pfam" id="PF02417">
    <property type="entry name" value="Chromate_transp"/>
    <property type="match status" value="1"/>
</dbReference>
<dbReference type="InterPro" id="IPR003370">
    <property type="entry name" value="Chromate_transpt"/>
</dbReference>
<gene>
    <name evidence="8" type="ORF">TSYNT_9165</name>
</gene>
<dbReference type="EMBL" id="DF977003">
    <property type="protein sequence ID" value="GAQ25915.1"/>
    <property type="molecule type" value="Genomic_DNA"/>
</dbReference>
<name>A0A0U9HIE5_9FIRM</name>
<evidence type="ECO:0000256" key="7">
    <source>
        <dbReference type="SAM" id="Phobius"/>
    </source>
</evidence>
<dbReference type="OrthoDB" id="9788907at2"/>
<feature type="transmembrane region" description="Helical" evidence="7">
    <location>
        <begin position="69"/>
        <end position="97"/>
    </location>
</feature>
<keyword evidence="4 7" id="KW-0812">Transmembrane</keyword>